<evidence type="ECO:0000313" key="4">
    <source>
        <dbReference type="Proteomes" id="UP000242699"/>
    </source>
</evidence>
<dbReference type="InterPro" id="IPR050190">
    <property type="entry name" value="UPF0213_domain"/>
</dbReference>
<evidence type="ECO:0000313" key="3">
    <source>
        <dbReference type="EMBL" id="PSR30855.1"/>
    </source>
</evidence>
<dbReference type="Pfam" id="PF01541">
    <property type="entry name" value="GIY-YIG"/>
    <property type="match status" value="1"/>
</dbReference>
<name>A0A2T2X8P3_9FIRM</name>
<proteinExistence type="inferred from homology"/>
<dbReference type="CDD" id="cd10456">
    <property type="entry name" value="GIY-YIG_UPF0213"/>
    <property type="match status" value="1"/>
</dbReference>
<dbReference type="PANTHER" id="PTHR34477:SF1">
    <property type="entry name" value="UPF0213 PROTEIN YHBQ"/>
    <property type="match status" value="1"/>
</dbReference>
<evidence type="ECO:0000259" key="2">
    <source>
        <dbReference type="PROSITE" id="PS50164"/>
    </source>
</evidence>
<dbReference type="InterPro" id="IPR035901">
    <property type="entry name" value="GIY-YIG_endonuc_sf"/>
</dbReference>
<organism evidence="3 4">
    <name type="scientific">Sulfobacillus benefaciens</name>
    <dbReference type="NCBI Taxonomy" id="453960"/>
    <lineage>
        <taxon>Bacteria</taxon>
        <taxon>Bacillati</taxon>
        <taxon>Bacillota</taxon>
        <taxon>Clostridia</taxon>
        <taxon>Eubacteriales</taxon>
        <taxon>Clostridiales Family XVII. Incertae Sedis</taxon>
        <taxon>Sulfobacillus</taxon>
    </lineage>
</organism>
<dbReference type="Proteomes" id="UP000242699">
    <property type="component" value="Unassembled WGS sequence"/>
</dbReference>
<dbReference type="PROSITE" id="PS50164">
    <property type="entry name" value="GIY_YIG"/>
    <property type="match status" value="1"/>
</dbReference>
<gene>
    <name evidence="3" type="ORF">C7B43_04145</name>
</gene>
<sequence>MPVLEQRWWVYILRCQGDVFYTGITTDMARRFKAHQEGMGARYTRSHKPVEIWCQFGPYTKNQALREERRIKKLSHQAKEELRA</sequence>
<dbReference type="EMBL" id="PXYT01000006">
    <property type="protein sequence ID" value="PSR30855.1"/>
    <property type="molecule type" value="Genomic_DNA"/>
</dbReference>
<feature type="domain" description="GIY-YIG" evidence="2">
    <location>
        <begin position="6"/>
        <end position="82"/>
    </location>
</feature>
<reference evidence="3 4" key="1">
    <citation type="journal article" date="2014" name="BMC Genomics">
        <title>Comparison of environmental and isolate Sulfobacillus genomes reveals diverse carbon, sulfur, nitrogen, and hydrogen metabolisms.</title>
        <authorList>
            <person name="Justice N.B."/>
            <person name="Norman A."/>
            <person name="Brown C.T."/>
            <person name="Singh A."/>
            <person name="Thomas B.C."/>
            <person name="Banfield J.F."/>
        </authorList>
    </citation>
    <scope>NUCLEOTIDE SEQUENCE [LARGE SCALE GENOMIC DNA]</scope>
    <source>
        <strain evidence="3">AMDSBA1</strain>
    </source>
</reference>
<dbReference type="AlphaFoldDB" id="A0A2T2X8P3"/>
<evidence type="ECO:0000256" key="1">
    <source>
        <dbReference type="ARBA" id="ARBA00007435"/>
    </source>
</evidence>
<dbReference type="Gene3D" id="3.40.1440.10">
    <property type="entry name" value="GIY-YIG endonuclease"/>
    <property type="match status" value="1"/>
</dbReference>
<accession>A0A2T2X8P3</accession>
<dbReference type="SUPFAM" id="SSF82771">
    <property type="entry name" value="GIY-YIG endonuclease"/>
    <property type="match status" value="1"/>
</dbReference>
<comment type="caution">
    <text evidence="3">The sequence shown here is derived from an EMBL/GenBank/DDBJ whole genome shotgun (WGS) entry which is preliminary data.</text>
</comment>
<dbReference type="InterPro" id="IPR000305">
    <property type="entry name" value="GIY-YIG_endonuc"/>
</dbReference>
<dbReference type="PANTHER" id="PTHR34477">
    <property type="entry name" value="UPF0213 PROTEIN YHBQ"/>
    <property type="match status" value="1"/>
</dbReference>
<protein>
    <recommendedName>
        <fullName evidence="2">GIY-YIG domain-containing protein</fullName>
    </recommendedName>
</protein>
<comment type="similarity">
    <text evidence="1">Belongs to the UPF0213 family.</text>
</comment>